<dbReference type="AlphaFoldDB" id="A0A7V3VTN8"/>
<reference evidence="3" key="1">
    <citation type="journal article" date="2020" name="mSystems">
        <title>Genome- and Community-Level Interaction Insights into Carbon Utilization and Element Cycling Functions of Hydrothermarchaeota in Hydrothermal Sediment.</title>
        <authorList>
            <person name="Zhou Z."/>
            <person name="Liu Y."/>
            <person name="Xu W."/>
            <person name="Pan J."/>
            <person name="Luo Z.H."/>
            <person name="Li M."/>
        </authorList>
    </citation>
    <scope>NUCLEOTIDE SEQUENCE [LARGE SCALE GENOMIC DNA]</scope>
    <source>
        <strain evidence="3">SpSt-961</strain>
    </source>
</reference>
<comment type="caution">
    <text evidence="3">The sequence shown here is derived from an EMBL/GenBank/DDBJ whole genome shotgun (WGS) entry which is preliminary data.</text>
</comment>
<keyword evidence="2" id="KW-1133">Transmembrane helix</keyword>
<feature type="transmembrane region" description="Helical" evidence="2">
    <location>
        <begin position="29"/>
        <end position="47"/>
    </location>
</feature>
<evidence type="ECO:0000256" key="1">
    <source>
        <dbReference type="SAM" id="Coils"/>
    </source>
</evidence>
<keyword evidence="1" id="KW-0175">Coiled coil</keyword>
<gene>
    <name evidence="3" type="ORF">ENX68_01765</name>
</gene>
<evidence type="ECO:0000256" key="2">
    <source>
        <dbReference type="SAM" id="Phobius"/>
    </source>
</evidence>
<keyword evidence="2" id="KW-0472">Membrane</keyword>
<keyword evidence="2" id="KW-0812">Transmembrane</keyword>
<accession>A0A7V3VTN8</accession>
<organism evidence="3">
    <name type="scientific">candidate division WOR-3 bacterium</name>
    <dbReference type="NCBI Taxonomy" id="2052148"/>
    <lineage>
        <taxon>Bacteria</taxon>
        <taxon>Bacteria division WOR-3</taxon>
    </lineage>
</organism>
<proteinExistence type="predicted"/>
<dbReference type="EMBL" id="DTOZ01000049">
    <property type="protein sequence ID" value="HGE77712.1"/>
    <property type="molecule type" value="Genomic_DNA"/>
</dbReference>
<feature type="coiled-coil region" evidence="1">
    <location>
        <begin position="47"/>
        <end position="74"/>
    </location>
</feature>
<name>A0A7V3VTN8_UNCW3</name>
<protein>
    <submittedName>
        <fullName evidence="3">Uncharacterized protein</fullName>
    </submittedName>
</protein>
<sequence>MVEVLVVILILSFLTLIFSITQKLLPVNIFQTILIILVIYLLVRVRVKISRAEKEKLRARIEELEKKIESLSQGKV</sequence>
<evidence type="ECO:0000313" key="3">
    <source>
        <dbReference type="EMBL" id="HGE77712.1"/>
    </source>
</evidence>